<dbReference type="PANTHER" id="PTHR18968">
    <property type="entry name" value="THIAMINE PYROPHOSPHATE ENZYMES"/>
    <property type="match status" value="1"/>
</dbReference>
<dbReference type="FunFam" id="3.40.50.970:FF:000007">
    <property type="entry name" value="Acetolactate synthase"/>
    <property type="match status" value="1"/>
</dbReference>
<comment type="catalytic activity">
    <reaction evidence="10">
        <text>(2R)-hydroxyhexadecanoyl-CoA = pentadecanal + formyl-CoA</text>
        <dbReference type="Rhea" id="RHEA:55212"/>
        <dbReference type="ChEBI" id="CHEBI:17302"/>
        <dbReference type="ChEBI" id="CHEBI:57376"/>
        <dbReference type="ChEBI" id="CHEBI:138654"/>
    </reaction>
    <physiologicalReaction direction="left-to-right" evidence="10">
        <dbReference type="Rhea" id="RHEA:55213"/>
    </physiologicalReaction>
</comment>
<sequence>MSQLGSRCPQGFPRCPRWIPGVPRASHGGPIVLQSPPMDLVAGLGCACAGLVALALLVVAQRLGLLYRLCHKVDTASPRHGGELVAEVLRAHGVRFLFTLPGGHISPVLVACEKLGIRVVDTRHEATAVFAADAVSRLSGRIGVAAVTAGPGVTNTVTAVKNAQMAESPLLLLGGAAATLQKGRGALQDIPQVPLFRTLCKAALSVRAVRDIVPTLRRAIATAMEGTPGPVFVELPIDVLYPFHVVQKEIGGPKTPRGLRGKLVQWYLGNYLQDLFAGAWEPRDPTPLPLRVPTAAPEQVQRCAELLSRARRPLVLVGSQALLPPTPAEELRSALESLGVPCYLGGAARGLLSPECPLLLRQNRRDALRDADLVLLAGTVCDFRLSYGRLFGRGTAVVAVNRNRTQLLRNSDVFWKPRLALQGDPASFMVALARSLQDFSCPREWLERLREAERNKEQRNRDKAAVSPPCHLNPLALLQAVDQVLPPHSLLVADGGDFVGTAAYIVRPRRPLAWLDPGPFGTLGVGGGFALGAKLCRPEAEVWVLYGDGSLGFSLMEFDTFVRHKVPVIALVGNDAGWTQISREQLPLLGSAVGCGLAYTVTVPPLSLPGDNATPRSDSATPCHPPGDSATPRSDSATPCHPPGDSATPSSDGATSVPPGDSATPSSDSATSVPPW</sequence>
<evidence type="ECO:0000256" key="7">
    <source>
        <dbReference type="ARBA" id="ARBA00030510"/>
    </source>
</evidence>
<evidence type="ECO:0000256" key="1">
    <source>
        <dbReference type="ARBA" id="ARBA00001946"/>
    </source>
</evidence>
<feature type="region of interest" description="Disordered" evidence="12">
    <location>
        <begin position="609"/>
        <end position="676"/>
    </location>
</feature>
<feature type="compositionally biased region" description="Low complexity" evidence="12">
    <location>
        <begin position="658"/>
        <end position="676"/>
    </location>
</feature>
<feature type="domain" description="Thiamine pyrophosphate enzyme N-terminal TPP-binding" evidence="16">
    <location>
        <begin position="80"/>
        <end position="190"/>
    </location>
</feature>
<dbReference type="InterPro" id="IPR012000">
    <property type="entry name" value="Thiamin_PyroP_enz_cen_dom"/>
</dbReference>
<dbReference type="InterPro" id="IPR029035">
    <property type="entry name" value="DHS-like_NAD/FAD-binding_dom"/>
</dbReference>
<feature type="transmembrane region" description="Helical" evidence="13">
    <location>
        <begin position="40"/>
        <end position="59"/>
    </location>
</feature>
<evidence type="ECO:0000256" key="2">
    <source>
        <dbReference type="ARBA" id="ARBA00001964"/>
    </source>
</evidence>
<feature type="domain" description="Thiamine pyrophosphate enzyme central" evidence="14">
    <location>
        <begin position="300"/>
        <end position="432"/>
    </location>
</feature>
<keyword evidence="13" id="KW-0472">Membrane</keyword>
<dbReference type="InterPro" id="IPR012001">
    <property type="entry name" value="Thiamin_PyroP_enz_TPP-bd_dom"/>
</dbReference>
<comment type="cofactor">
    <cofactor evidence="1">
        <name>Mg(2+)</name>
        <dbReference type="ChEBI" id="CHEBI:18420"/>
    </cofactor>
</comment>
<keyword evidence="13" id="KW-1133">Transmembrane helix</keyword>
<dbReference type="GO" id="GO:0050660">
    <property type="term" value="F:flavin adenine dinucleotide binding"/>
    <property type="evidence" value="ECO:0007669"/>
    <property type="project" value="TreeGrafter"/>
</dbReference>
<comment type="cofactor">
    <cofactor evidence="2">
        <name>thiamine diphosphate</name>
        <dbReference type="ChEBI" id="CHEBI:58937"/>
    </cofactor>
</comment>
<dbReference type="GO" id="GO:0005948">
    <property type="term" value="C:acetolactate synthase complex"/>
    <property type="evidence" value="ECO:0007669"/>
    <property type="project" value="TreeGrafter"/>
</dbReference>
<dbReference type="AlphaFoldDB" id="A0A8U7PA45"/>
<dbReference type="InterPro" id="IPR011766">
    <property type="entry name" value="TPP_enzyme_TPP-bd"/>
</dbReference>
<evidence type="ECO:0000256" key="9">
    <source>
        <dbReference type="ARBA" id="ARBA00048738"/>
    </source>
</evidence>
<evidence type="ECO:0000259" key="16">
    <source>
        <dbReference type="Pfam" id="PF02776"/>
    </source>
</evidence>
<dbReference type="InterPro" id="IPR000399">
    <property type="entry name" value="TPP-bd_CS"/>
</dbReference>
<evidence type="ECO:0000313" key="18">
    <source>
        <dbReference type="Proteomes" id="UP000694553"/>
    </source>
</evidence>
<dbReference type="Pfam" id="PF02775">
    <property type="entry name" value="TPP_enzyme_C"/>
    <property type="match status" value="1"/>
</dbReference>
<dbReference type="PANTHER" id="PTHR18968:SF166">
    <property type="entry name" value="2-HYDROXYACYL-COA LYASE 2"/>
    <property type="match status" value="1"/>
</dbReference>
<evidence type="ECO:0000256" key="10">
    <source>
        <dbReference type="ARBA" id="ARBA00048767"/>
    </source>
</evidence>
<dbReference type="GO" id="GO:0000287">
    <property type="term" value="F:magnesium ion binding"/>
    <property type="evidence" value="ECO:0007669"/>
    <property type="project" value="InterPro"/>
</dbReference>
<dbReference type="SUPFAM" id="SSF52467">
    <property type="entry name" value="DHS-like NAD/FAD-binding domain"/>
    <property type="match status" value="1"/>
</dbReference>
<dbReference type="GO" id="GO:0003984">
    <property type="term" value="F:acetolactate synthase activity"/>
    <property type="evidence" value="ECO:0007669"/>
    <property type="project" value="TreeGrafter"/>
</dbReference>
<accession>A0A8U7PA45</accession>
<dbReference type="Pfam" id="PF00205">
    <property type="entry name" value="TPP_enzyme_M"/>
    <property type="match status" value="1"/>
</dbReference>
<evidence type="ECO:0000256" key="13">
    <source>
        <dbReference type="SAM" id="Phobius"/>
    </source>
</evidence>
<dbReference type="GO" id="GO:0009097">
    <property type="term" value="P:isoleucine biosynthetic process"/>
    <property type="evidence" value="ECO:0007669"/>
    <property type="project" value="TreeGrafter"/>
</dbReference>
<reference evidence="18" key="1">
    <citation type="submission" date="2019-10" db="EMBL/GenBank/DDBJ databases">
        <title>Corvus moneduloides (New Caledonian crow) genome, bCorMon1, primary haplotype.</title>
        <authorList>
            <person name="Rutz C."/>
            <person name="Fungtammasan C."/>
            <person name="Mountcastle J."/>
            <person name="Formenti G."/>
            <person name="Chow W."/>
            <person name="Howe K."/>
            <person name="Steele M.P."/>
            <person name="Fernandes J."/>
            <person name="Gilbert M.T.P."/>
            <person name="Fedrigo O."/>
            <person name="Jarvis E.D."/>
            <person name="Gemmell N."/>
        </authorList>
    </citation>
    <scope>NUCLEOTIDE SEQUENCE [LARGE SCALE GENOMIC DNA]</scope>
</reference>
<dbReference type="Pfam" id="PF02776">
    <property type="entry name" value="TPP_enzyme_N"/>
    <property type="match status" value="1"/>
</dbReference>
<evidence type="ECO:0000313" key="17">
    <source>
        <dbReference type="Ensembl" id="ENSCMUP00000029684.1"/>
    </source>
</evidence>
<comment type="catalytic activity">
    <reaction evidence="9">
        <text>2-hydroxyoctadecanoyl-CoA = heptadecanal + formyl-CoA</text>
        <dbReference type="Rhea" id="RHEA:55196"/>
        <dbReference type="ChEBI" id="CHEBI:57376"/>
        <dbReference type="ChEBI" id="CHEBI:74116"/>
        <dbReference type="ChEBI" id="CHEBI:138631"/>
    </reaction>
    <physiologicalReaction direction="left-to-right" evidence="9">
        <dbReference type="Rhea" id="RHEA:55197"/>
    </physiologicalReaction>
</comment>
<keyword evidence="18" id="KW-1185">Reference proteome</keyword>
<gene>
    <name evidence="17" type="primary">ILVBL</name>
</gene>
<dbReference type="CDD" id="cd07035">
    <property type="entry name" value="TPP_PYR_POX_like"/>
    <property type="match status" value="1"/>
</dbReference>
<evidence type="ECO:0000256" key="11">
    <source>
        <dbReference type="RuleBase" id="RU362132"/>
    </source>
</evidence>
<feature type="domain" description="Thiamine pyrophosphate enzyme TPP-binding" evidence="15">
    <location>
        <begin position="494"/>
        <end position="588"/>
    </location>
</feature>
<dbReference type="Proteomes" id="UP000694553">
    <property type="component" value="Unassembled WGS sequence"/>
</dbReference>
<dbReference type="Gene3D" id="3.40.50.970">
    <property type="match status" value="2"/>
</dbReference>
<dbReference type="InterPro" id="IPR045229">
    <property type="entry name" value="TPP_enz"/>
</dbReference>
<evidence type="ECO:0000259" key="14">
    <source>
        <dbReference type="Pfam" id="PF00205"/>
    </source>
</evidence>
<organism evidence="17 18">
    <name type="scientific">Corvus moneduloides</name>
    <name type="common">New Caledonian crow</name>
    <dbReference type="NCBI Taxonomy" id="1196302"/>
    <lineage>
        <taxon>Eukaryota</taxon>
        <taxon>Metazoa</taxon>
        <taxon>Chordata</taxon>
        <taxon>Craniata</taxon>
        <taxon>Vertebrata</taxon>
        <taxon>Euteleostomi</taxon>
        <taxon>Archelosauria</taxon>
        <taxon>Archosauria</taxon>
        <taxon>Dinosauria</taxon>
        <taxon>Saurischia</taxon>
        <taxon>Theropoda</taxon>
        <taxon>Coelurosauria</taxon>
        <taxon>Aves</taxon>
        <taxon>Neognathae</taxon>
        <taxon>Neoaves</taxon>
        <taxon>Telluraves</taxon>
        <taxon>Australaves</taxon>
        <taxon>Passeriformes</taxon>
        <taxon>Corvoidea</taxon>
        <taxon>Corvidae</taxon>
        <taxon>Corvus</taxon>
    </lineage>
</organism>
<keyword evidence="6 11" id="KW-0786">Thiamine pyrophosphate</keyword>
<keyword evidence="13" id="KW-0812">Transmembrane</keyword>
<name>A0A8U7PA45_CORMO</name>
<evidence type="ECO:0000256" key="4">
    <source>
        <dbReference type="ARBA" id="ARBA00018936"/>
    </source>
</evidence>
<dbReference type="GO" id="GO:0009099">
    <property type="term" value="P:L-valine biosynthetic process"/>
    <property type="evidence" value="ECO:0007669"/>
    <property type="project" value="TreeGrafter"/>
</dbReference>
<dbReference type="SUPFAM" id="SSF52518">
    <property type="entry name" value="Thiamin diphosphate-binding fold (THDP-binding)"/>
    <property type="match status" value="2"/>
</dbReference>
<evidence type="ECO:0000256" key="6">
    <source>
        <dbReference type="ARBA" id="ARBA00023052"/>
    </source>
</evidence>
<evidence type="ECO:0000256" key="8">
    <source>
        <dbReference type="ARBA" id="ARBA00032551"/>
    </source>
</evidence>
<evidence type="ECO:0000256" key="5">
    <source>
        <dbReference type="ARBA" id="ARBA00022723"/>
    </source>
</evidence>
<dbReference type="InterPro" id="IPR029061">
    <property type="entry name" value="THDP-binding"/>
</dbReference>
<evidence type="ECO:0000259" key="15">
    <source>
        <dbReference type="Pfam" id="PF02775"/>
    </source>
</evidence>
<comment type="similarity">
    <text evidence="3 11">Belongs to the TPP enzyme family.</text>
</comment>
<dbReference type="Gene3D" id="3.40.50.1220">
    <property type="entry name" value="TPP-binding domain"/>
    <property type="match status" value="1"/>
</dbReference>
<reference evidence="17" key="2">
    <citation type="submission" date="2025-08" db="UniProtKB">
        <authorList>
            <consortium name="Ensembl"/>
        </authorList>
    </citation>
    <scope>IDENTIFICATION</scope>
</reference>
<keyword evidence="5" id="KW-0479">Metal-binding</keyword>
<proteinExistence type="inferred from homology"/>
<protein>
    <recommendedName>
        <fullName evidence="4">2-hydroxyacyl-CoA lyase 2</fullName>
    </recommendedName>
    <alternativeName>
        <fullName evidence="8">Acetolactate synthase-like protein</fullName>
    </alternativeName>
    <alternativeName>
        <fullName evidence="7">IlvB-like protein</fullName>
    </alternativeName>
</protein>
<evidence type="ECO:0000256" key="12">
    <source>
        <dbReference type="SAM" id="MobiDB-lite"/>
    </source>
</evidence>
<dbReference type="Ensembl" id="ENSCMUT00000033781.1">
    <property type="protein sequence ID" value="ENSCMUP00000029684.1"/>
    <property type="gene ID" value="ENSCMUG00000018664.1"/>
</dbReference>
<reference evidence="17" key="3">
    <citation type="submission" date="2025-09" db="UniProtKB">
        <authorList>
            <consortium name="Ensembl"/>
        </authorList>
    </citation>
    <scope>IDENTIFICATION</scope>
</reference>
<dbReference type="GO" id="GO:0030976">
    <property type="term" value="F:thiamine pyrophosphate binding"/>
    <property type="evidence" value="ECO:0007669"/>
    <property type="project" value="InterPro"/>
</dbReference>
<dbReference type="CDD" id="cd02004">
    <property type="entry name" value="TPP_BZL_OCoD_HPCL"/>
    <property type="match status" value="1"/>
</dbReference>
<evidence type="ECO:0000256" key="3">
    <source>
        <dbReference type="ARBA" id="ARBA00007812"/>
    </source>
</evidence>
<dbReference type="PROSITE" id="PS00187">
    <property type="entry name" value="TPP_ENZYMES"/>
    <property type="match status" value="1"/>
</dbReference>